<dbReference type="OrthoDB" id="8780074at2"/>
<dbReference type="AlphaFoldDB" id="A0A4S8FAB9"/>
<dbReference type="InterPro" id="IPR012674">
    <property type="entry name" value="Calycin"/>
</dbReference>
<gene>
    <name evidence="2" type="ORF">E9531_05360</name>
</gene>
<reference evidence="2 3" key="1">
    <citation type="journal article" date="2015" name="Antonie Van Leeuwenhoek">
        <title>Lampropedia puyangensis sp. nov., isolated from symptomatic bark of Populus ? euramericana canker and emended description of Lampropedia hyalina (Ehrenberg 1832) Lee et al. 2004.</title>
        <authorList>
            <person name="Li Y."/>
            <person name="Wang T."/>
            <person name="Piao C.G."/>
            <person name="Wang L.F."/>
            <person name="Tian G.Z."/>
            <person name="Zhu T.H."/>
            <person name="Guo M.W."/>
        </authorList>
    </citation>
    <scope>NUCLEOTIDE SEQUENCE [LARGE SCALE GENOMIC DNA]</scope>
    <source>
        <strain evidence="2 3">2-bin</strain>
    </source>
</reference>
<comment type="caution">
    <text evidence="2">The sequence shown here is derived from an EMBL/GenBank/DDBJ whole genome shotgun (WGS) entry which is preliminary data.</text>
</comment>
<evidence type="ECO:0000313" key="2">
    <source>
        <dbReference type="EMBL" id="THU04149.1"/>
    </source>
</evidence>
<dbReference type="EMBL" id="STFG01000003">
    <property type="protein sequence ID" value="THU04149.1"/>
    <property type="molecule type" value="Genomic_DNA"/>
</dbReference>
<evidence type="ECO:0000259" key="1">
    <source>
        <dbReference type="Pfam" id="PF22036"/>
    </source>
</evidence>
<dbReference type="Gene3D" id="2.40.128.20">
    <property type="match status" value="1"/>
</dbReference>
<protein>
    <recommendedName>
        <fullName evidence="1">MoaF-like domain-containing protein</fullName>
    </recommendedName>
</protein>
<accession>A0A4S8FAB9</accession>
<proteinExistence type="predicted"/>
<dbReference type="InterPro" id="IPR053892">
    <property type="entry name" value="MoaF-like"/>
</dbReference>
<dbReference type="Proteomes" id="UP000308917">
    <property type="component" value="Unassembled WGS sequence"/>
</dbReference>
<name>A0A4S8FAB9_9BURK</name>
<keyword evidence="3" id="KW-1185">Reference proteome</keyword>
<dbReference type="RefSeq" id="WP_136572714.1">
    <property type="nucleotide sequence ID" value="NZ_STFG01000003.1"/>
</dbReference>
<organism evidence="2 3">
    <name type="scientific">Lampropedia puyangensis</name>
    <dbReference type="NCBI Taxonomy" id="1330072"/>
    <lineage>
        <taxon>Bacteria</taxon>
        <taxon>Pseudomonadati</taxon>
        <taxon>Pseudomonadota</taxon>
        <taxon>Betaproteobacteria</taxon>
        <taxon>Burkholderiales</taxon>
        <taxon>Comamonadaceae</taxon>
        <taxon>Lampropedia</taxon>
    </lineage>
</organism>
<sequence>MTIHHQDQFPAEGHTYHVNFGSGNEFEIAFGHQFDMTFTKLAEPNKGQTETIFYKRQFLREGLYMVHWQEKDKTTVVHVEDFANEQIYSNITFPDGTFFNGVSTLKKVK</sequence>
<dbReference type="Pfam" id="PF22036">
    <property type="entry name" value="MoaF_like"/>
    <property type="match status" value="1"/>
</dbReference>
<feature type="domain" description="MoaF-like" evidence="1">
    <location>
        <begin position="13"/>
        <end position="105"/>
    </location>
</feature>
<evidence type="ECO:0000313" key="3">
    <source>
        <dbReference type="Proteomes" id="UP000308917"/>
    </source>
</evidence>